<organism evidence="11 12">
    <name type="scientific">Skermanella aerolata</name>
    <dbReference type="NCBI Taxonomy" id="393310"/>
    <lineage>
        <taxon>Bacteria</taxon>
        <taxon>Pseudomonadati</taxon>
        <taxon>Pseudomonadota</taxon>
        <taxon>Alphaproteobacteria</taxon>
        <taxon>Rhodospirillales</taxon>
        <taxon>Azospirillaceae</taxon>
        <taxon>Skermanella</taxon>
    </lineage>
</organism>
<keyword evidence="7 9" id="KW-0472">Membrane</keyword>
<dbReference type="GO" id="GO:0005886">
    <property type="term" value="C:plasma membrane"/>
    <property type="evidence" value="ECO:0007669"/>
    <property type="project" value="UniProtKB-SubCell"/>
</dbReference>
<evidence type="ECO:0000313" key="12">
    <source>
        <dbReference type="Proteomes" id="UP000321523"/>
    </source>
</evidence>
<evidence type="ECO:0000256" key="7">
    <source>
        <dbReference type="ARBA" id="ARBA00023136"/>
    </source>
</evidence>
<keyword evidence="12" id="KW-1185">Reference proteome</keyword>
<feature type="transmembrane region" description="Helical" evidence="9">
    <location>
        <begin position="86"/>
        <end position="103"/>
    </location>
</feature>
<dbReference type="PANTHER" id="PTHR35011:SF2">
    <property type="entry name" value="2,3-DIKETO-L-GULONATE TRAP TRANSPORTER SMALL PERMEASE PROTEIN YIAM"/>
    <property type="match status" value="1"/>
</dbReference>
<comment type="function">
    <text evidence="9">Part of the tripartite ATP-independent periplasmic (TRAP) transport system.</text>
</comment>
<keyword evidence="4 9" id="KW-0997">Cell inner membrane</keyword>
<dbReference type="PANTHER" id="PTHR35011">
    <property type="entry name" value="2,3-DIKETO-L-GULONATE TRAP TRANSPORTER SMALL PERMEASE PROTEIN YIAM"/>
    <property type="match status" value="1"/>
</dbReference>
<dbReference type="RefSeq" id="WP_044436968.1">
    <property type="nucleotide sequence ID" value="NZ_BJYZ01000062.1"/>
</dbReference>
<proteinExistence type="inferred from homology"/>
<evidence type="ECO:0000256" key="2">
    <source>
        <dbReference type="ARBA" id="ARBA00022448"/>
    </source>
</evidence>
<keyword evidence="6 9" id="KW-1133">Transmembrane helix</keyword>
<evidence type="ECO:0000256" key="3">
    <source>
        <dbReference type="ARBA" id="ARBA00022475"/>
    </source>
</evidence>
<dbReference type="OrthoDB" id="4964541at2"/>
<feature type="domain" description="Tripartite ATP-independent periplasmic transporters DctQ component" evidence="10">
    <location>
        <begin position="23"/>
        <end position="149"/>
    </location>
</feature>
<evidence type="ECO:0000256" key="9">
    <source>
        <dbReference type="RuleBase" id="RU369079"/>
    </source>
</evidence>
<evidence type="ECO:0000256" key="4">
    <source>
        <dbReference type="ARBA" id="ARBA00022519"/>
    </source>
</evidence>
<evidence type="ECO:0000256" key="6">
    <source>
        <dbReference type="ARBA" id="ARBA00022989"/>
    </source>
</evidence>
<evidence type="ECO:0000256" key="5">
    <source>
        <dbReference type="ARBA" id="ARBA00022692"/>
    </source>
</evidence>
<protein>
    <recommendedName>
        <fullName evidence="9">TRAP transporter small permease protein</fullName>
    </recommendedName>
</protein>
<comment type="subunit">
    <text evidence="9">The complex comprises the extracytoplasmic solute receptor protein and the two transmembrane proteins.</text>
</comment>
<dbReference type="InterPro" id="IPR007387">
    <property type="entry name" value="TRAP_DctQ"/>
</dbReference>
<dbReference type="InterPro" id="IPR055348">
    <property type="entry name" value="DctQ"/>
</dbReference>
<dbReference type="Proteomes" id="UP000321523">
    <property type="component" value="Unassembled WGS sequence"/>
</dbReference>
<dbReference type="GO" id="GO:0015740">
    <property type="term" value="P:C4-dicarboxylate transport"/>
    <property type="evidence" value="ECO:0007669"/>
    <property type="project" value="TreeGrafter"/>
</dbReference>
<dbReference type="GO" id="GO:0022857">
    <property type="term" value="F:transmembrane transporter activity"/>
    <property type="evidence" value="ECO:0007669"/>
    <property type="project" value="UniProtKB-UniRule"/>
</dbReference>
<comment type="subcellular location">
    <subcellularLocation>
        <location evidence="1 9">Cell inner membrane</location>
        <topology evidence="1 9">Multi-pass membrane protein</topology>
    </subcellularLocation>
</comment>
<feature type="transmembrane region" description="Helical" evidence="9">
    <location>
        <begin position="12"/>
        <end position="35"/>
    </location>
</feature>
<dbReference type="AlphaFoldDB" id="A0A512E315"/>
<feature type="transmembrane region" description="Helical" evidence="9">
    <location>
        <begin position="123"/>
        <end position="145"/>
    </location>
</feature>
<evidence type="ECO:0000256" key="1">
    <source>
        <dbReference type="ARBA" id="ARBA00004429"/>
    </source>
</evidence>
<gene>
    <name evidence="11" type="ORF">SAE02_72450</name>
</gene>
<accession>A0A512E315</accession>
<feature type="transmembrane region" description="Helical" evidence="9">
    <location>
        <begin position="47"/>
        <end position="65"/>
    </location>
</feature>
<keyword evidence="2 9" id="KW-0813">Transport</keyword>
<reference evidence="11 12" key="1">
    <citation type="submission" date="2019-07" db="EMBL/GenBank/DDBJ databases">
        <title>Whole genome shotgun sequence of Skermanella aerolata NBRC 106429.</title>
        <authorList>
            <person name="Hosoyama A."/>
            <person name="Uohara A."/>
            <person name="Ohji S."/>
            <person name="Ichikawa N."/>
        </authorList>
    </citation>
    <scope>NUCLEOTIDE SEQUENCE [LARGE SCALE GENOMIC DNA]</scope>
    <source>
        <strain evidence="11 12">NBRC 106429</strain>
    </source>
</reference>
<keyword evidence="5 9" id="KW-0812">Transmembrane</keyword>
<evidence type="ECO:0000256" key="8">
    <source>
        <dbReference type="ARBA" id="ARBA00038436"/>
    </source>
</evidence>
<comment type="similarity">
    <text evidence="8 9">Belongs to the TRAP transporter small permease family.</text>
</comment>
<evidence type="ECO:0000313" key="11">
    <source>
        <dbReference type="EMBL" id="GEO43097.1"/>
    </source>
</evidence>
<sequence length="192" mass="21047">MNKIVDGYFTLLKIIITLCLATMVVLVFGNVVLRYGFNMGITASEEISRLLFVWLTFLGAIVALREHGHLGVDMLVRRLPSVGKKICLVVSHLLMIYVSWLMLDGSWSQTLINIDVAAPATGFSMGLFYGVGVVFGVSALAILAYNLYLVATGKATDADLVMVRDSEELEELEEMIEHHGQPQPLTATAAKK</sequence>
<evidence type="ECO:0000259" key="10">
    <source>
        <dbReference type="Pfam" id="PF04290"/>
    </source>
</evidence>
<keyword evidence="3" id="KW-1003">Cell membrane</keyword>
<dbReference type="Pfam" id="PF04290">
    <property type="entry name" value="DctQ"/>
    <property type="match status" value="1"/>
</dbReference>
<dbReference type="EMBL" id="BJYZ01000062">
    <property type="protein sequence ID" value="GEO43097.1"/>
    <property type="molecule type" value="Genomic_DNA"/>
</dbReference>
<name>A0A512E315_9PROT</name>
<comment type="caution">
    <text evidence="11">The sequence shown here is derived from an EMBL/GenBank/DDBJ whole genome shotgun (WGS) entry which is preliminary data.</text>
</comment>